<reference evidence="1" key="1">
    <citation type="submission" date="2015-04" db="EMBL/GenBank/DDBJ databases">
        <title>The genome sequence of the plant pathogenic Rhizarian Plasmodiophora brassicae reveals insights in its biotrophic life cycle and the origin of chitin synthesis.</title>
        <authorList>
            <person name="Schwelm A."/>
            <person name="Fogelqvist J."/>
            <person name="Knaust A."/>
            <person name="Julke S."/>
            <person name="Lilja T."/>
            <person name="Dhandapani V."/>
            <person name="Bonilla-Rosso G."/>
            <person name="Karlsson M."/>
            <person name="Shevchenko A."/>
            <person name="Choi S.R."/>
            <person name="Kim H.G."/>
            <person name="Park J.Y."/>
            <person name="Lim Y.P."/>
            <person name="Ludwig-Muller J."/>
            <person name="Dixelius C."/>
        </authorList>
    </citation>
    <scope>NUCLEOTIDE SEQUENCE</scope>
    <source>
        <tissue evidence="1">Potato root galls</tissue>
    </source>
</reference>
<evidence type="ECO:0000313" key="1">
    <source>
        <dbReference type="EMBL" id="CRZ05568.1"/>
    </source>
</evidence>
<proteinExistence type="predicted"/>
<dbReference type="AlphaFoldDB" id="A0A0H5QU78"/>
<name>A0A0H5QU78_9EUKA</name>
<sequence length="103" mass="11792">MFSCLITSDSFLERSVLLQKDLAFGRNIASVVSSEERSNFVPADLDLFGVPLVLSFARLWITPFRIDMTLNLRSLPIFFSDLVNYYPDWNPQAKNFMGPCYNS</sequence>
<dbReference type="EMBL" id="HACM01005126">
    <property type="protein sequence ID" value="CRZ05568.1"/>
    <property type="molecule type" value="Transcribed_RNA"/>
</dbReference>
<accession>A0A0H5QU78</accession>
<protein>
    <submittedName>
        <fullName evidence="1">Uncharacterized protein</fullName>
    </submittedName>
</protein>
<organism evidence="1">
    <name type="scientific">Spongospora subterranea</name>
    <dbReference type="NCBI Taxonomy" id="70186"/>
    <lineage>
        <taxon>Eukaryota</taxon>
        <taxon>Sar</taxon>
        <taxon>Rhizaria</taxon>
        <taxon>Endomyxa</taxon>
        <taxon>Phytomyxea</taxon>
        <taxon>Plasmodiophorida</taxon>
        <taxon>Plasmodiophoridae</taxon>
        <taxon>Spongospora</taxon>
    </lineage>
</organism>